<keyword evidence="2" id="KW-1185">Reference proteome</keyword>
<dbReference type="PANTHER" id="PTHR34655:SF2">
    <property type="entry name" value="PEROXIREDOXIN FAMILY PROTEIN"/>
    <property type="match status" value="1"/>
</dbReference>
<reference evidence="1 2" key="1">
    <citation type="journal article" date="2015" name="Genome Announc.">
        <title>Genome Sequence of 'Candidatus Thioglobus autotrophica' Strain EF1, a Chemoautotroph from the SUP05 Clade of Marine Gammaproteobacteria.</title>
        <authorList>
            <person name="Shah V."/>
            <person name="Morris R.M."/>
        </authorList>
    </citation>
    <scope>NUCLEOTIDE SEQUENCE [LARGE SCALE GENOMIC DNA]</scope>
    <source>
        <strain evidence="1 2">EF1</strain>
    </source>
</reference>
<gene>
    <name evidence="1" type="ORF">SP60_05545</name>
</gene>
<dbReference type="RefSeq" id="WP_053951680.1">
    <property type="nucleotide sequence ID" value="NZ_CP010552.1"/>
</dbReference>
<dbReference type="PATRIC" id="fig|1705394.5.peg.1107"/>
<dbReference type="KEGG" id="tho:SP60_05545"/>
<dbReference type="Proteomes" id="UP000058020">
    <property type="component" value="Chromosome"/>
</dbReference>
<dbReference type="AlphaFoldDB" id="A0A0M4NXG2"/>
<dbReference type="InterPro" id="IPR027396">
    <property type="entry name" value="DsrEFH-like"/>
</dbReference>
<dbReference type="InterPro" id="IPR032836">
    <property type="entry name" value="DsrE2-like"/>
</dbReference>
<protein>
    <submittedName>
        <fullName evidence="1">NADH dehydrogenase</fullName>
    </submittedName>
</protein>
<evidence type="ECO:0000313" key="1">
    <source>
        <dbReference type="EMBL" id="ALE52714.1"/>
    </source>
</evidence>
<name>A0A0M4NXG2_9GAMM</name>
<dbReference type="EMBL" id="CP010552">
    <property type="protein sequence ID" value="ALE52714.1"/>
    <property type="molecule type" value="Genomic_DNA"/>
</dbReference>
<accession>A0A0M4NXG2</accession>
<dbReference type="Pfam" id="PF13686">
    <property type="entry name" value="DrsE_2"/>
    <property type="match status" value="1"/>
</dbReference>
<sequence length="173" mass="19510">MSDKDNNKMTIIATKGTFDWAFPPFIIASTGVAMDKEVTIFFTFYGLNLLLKDTSKLKVSPVANPGMPMKMPFGPKWLQKIDFGPKIPNILWNIPGTEALVTWLMKKTMAKHGVAKIEELRSMCQEFDVKFIACEMTVELFGFDKEDFIDGVEFAGAAMYFDEASSGDHHLYM</sequence>
<dbReference type="STRING" id="1705394.SP60_05545"/>
<dbReference type="OrthoDB" id="9802028at2"/>
<proteinExistence type="predicted"/>
<dbReference type="PANTHER" id="PTHR34655">
    <property type="entry name" value="CONSERVED WITHIN P. AEROPHILUM"/>
    <property type="match status" value="1"/>
</dbReference>
<dbReference type="SUPFAM" id="SSF75169">
    <property type="entry name" value="DsrEFH-like"/>
    <property type="match status" value="1"/>
</dbReference>
<organism evidence="1 2">
    <name type="scientific">Candidatus Thioglobus autotrophicus</name>
    <dbReference type="NCBI Taxonomy" id="1705394"/>
    <lineage>
        <taxon>Bacteria</taxon>
        <taxon>Pseudomonadati</taxon>
        <taxon>Pseudomonadota</taxon>
        <taxon>Gammaproteobacteria</taxon>
        <taxon>Candidatus Pseudothioglobaceae</taxon>
        <taxon>Candidatus Thioglobus</taxon>
    </lineage>
</organism>
<dbReference type="Gene3D" id="3.40.1260.10">
    <property type="entry name" value="DsrEFH-like"/>
    <property type="match status" value="1"/>
</dbReference>
<evidence type="ECO:0000313" key="2">
    <source>
        <dbReference type="Proteomes" id="UP000058020"/>
    </source>
</evidence>